<reference evidence="2" key="1">
    <citation type="journal article" date="2011" name="PLoS Biol.">
        <title>Gene gain and loss during evolution of obligate parasitism in the white rust pathogen of Arabidopsis thaliana.</title>
        <authorList>
            <person name="Kemen E."/>
            <person name="Gardiner A."/>
            <person name="Schultz-Larsen T."/>
            <person name="Kemen A.C."/>
            <person name="Balmuth A.L."/>
            <person name="Robert-Seilaniantz A."/>
            <person name="Bailey K."/>
            <person name="Holub E."/>
            <person name="Studholme D.J."/>
            <person name="Maclean D."/>
            <person name="Jones J.D."/>
        </authorList>
    </citation>
    <scope>NUCLEOTIDE SEQUENCE</scope>
</reference>
<proteinExistence type="predicted"/>
<dbReference type="HOGENOM" id="CLU_1879237_0_0_1"/>
<protein>
    <submittedName>
        <fullName evidence="3">AlNc14C236G9395 protein</fullName>
    </submittedName>
    <submittedName>
        <fullName evidence="2">AlNc14C34G3057 protein</fullName>
    </submittedName>
</protein>
<feature type="chain" id="PRO_5007655432" evidence="1">
    <location>
        <begin position="25"/>
        <end position="136"/>
    </location>
</feature>
<feature type="signal peptide" evidence="1">
    <location>
        <begin position="1"/>
        <end position="24"/>
    </location>
</feature>
<dbReference type="AlphaFoldDB" id="F0W8C6"/>
<evidence type="ECO:0000256" key="1">
    <source>
        <dbReference type="SAM" id="SignalP"/>
    </source>
</evidence>
<dbReference type="EMBL" id="FR824079">
    <property type="protein sequence ID" value="CCA17381.1"/>
    <property type="molecule type" value="Genomic_DNA"/>
</dbReference>
<keyword evidence="1" id="KW-0732">Signal</keyword>
<organism evidence="2">
    <name type="scientific">Albugo laibachii Nc14</name>
    <dbReference type="NCBI Taxonomy" id="890382"/>
    <lineage>
        <taxon>Eukaryota</taxon>
        <taxon>Sar</taxon>
        <taxon>Stramenopiles</taxon>
        <taxon>Oomycota</taxon>
        <taxon>Peronosporomycetes</taxon>
        <taxon>Albuginales</taxon>
        <taxon>Albuginaceae</taxon>
        <taxon>Albugo</taxon>
    </lineage>
</organism>
<gene>
    <name evidence="2" type="primary">AlNc14C34G3057</name>
    <name evidence="3" type="synonym">AlNc14C236G9395</name>
    <name evidence="2" type="ORF">ALNC14_035240</name>
    <name evidence="3" type="ORF">ALNC14_105210</name>
</gene>
<reference evidence="2" key="2">
    <citation type="submission" date="2011-02" db="EMBL/GenBank/DDBJ databases">
        <authorList>
            <person name="MacLean D."/>
        </authorList>
    </citation>
    <scope>NUCLEOTIDE SEQUENCE</scope>
</reference>
<evidence type="ECO:0000313" key="2">
    <source>
        <dbReference type="EMBL" id="CCA17381.1"/>
    </source>
</evidence>
<sequence length="136" mass="14923">MVTQPKQLMLLLVFGVSLTSLLLASGVGSGSSTSEFYTQACIHANACSCIEKNPQNGQQEPRKVIQETDSFAQIEASVNCLMQMIQQQYMQYEGEFGKVACALEEDLVKQSEVEKKLLMIASIINSVHESSVEADQ</sequence>
<dbReference type="EMBL" id="FR824281">
    <property type="protein sequence ID" value="CCA24377.1"/>
    <property type="molecule type" value="Genomic_DNA"/>
</dbReference>
<name>F0W8C6_9STRA</name>
<accession>F0W8C6</accession>
<evidence type="ECO:0000313" key="3">
    <source>
        <dbReference type="EMBL" id="CCA24377.1"/>
    </source>
</evidence>